<name>A0A2H0TVW5_9BACT</name>
<keyword evidence="1" id="KW-0472">Membrane</keyword>
<keyword evidence="1" id="KW-1133">Transmembrane helix</keyword>
<dbReference type="Gene3D" id="3.50.90.10">
    <property type="entry name" value="YerB-like"/>
    <property type="match status" value="1"/>
</dbReference>
<reference evidence="5" key="1">
    <citation type="submission" date="2017-09" db="EMBL/GenBank/DDBJ databases">
        <title>Depth-based differentiation of microbial function through sediment-hosted aquifers and enrichment of novel symbionts in the deep terrestrial subsurface.</title>
        <authorList>
            <person name="Probst A.J."/>
            <person name="Ladd B."/>
            <person name="Jarett J.K."/>
            <person name="Geller-Mcgrath D.E."/>
            <person name="Sieber C.M.K."/>
            <person name="Emerson J.B."/>
            <person name="Anantharaman K."/>
            <person name="Thomas B.C."/>
            <person name="Malmstrom R."/>
            <person name="Stieglmeier M."/>
            <person name="Klingl A."/>
            <person name="Woyke T."/>
            <person name="Ryan C.M."/>
            <person name="Banfield J.F."/>
        </authorList>
    </citation>
    <scope>NUCLEOTIDE SEQUENCE [LARGE SCALE GENOMIC DNA]</scope>
</reference>
<proteinExistence type="predicted"/>
<comment type="caution">
    <text evidence="4">The sequence shown here is derived from an EMBL/GenBank/DDBJ whole genome shotgun (WGS) entry which is preliminary data.</text>
</comment>
<dbReference type="Pfam" id="PF11258">
    <property type="entry name" value="DUF3048"/>
    <property type="match status" value="1"/>
</dbReference>
<dbReference type="SUPFAM" id="SSF159774">
    <property type="entry name" value="YerB-like"/>
    <property type="match status" value="1"/>
</dbReference>
<dbReference type="Proteomes" id="UP000231530">
    <property type="component" value="Unassembled WGS sequence"/>
</dbReference>
<dbReference type="InterPro" id="IPR023158">
    <property type="entry name" value="YerB-like_sf"/>
</dbReference>
<gene>
    <name evidence="4" type="ORF">COU32_02805</name>
</gene>
<evidence type="ECO:0000259" key="2">
    <source>
        <dbReference type="Pfam" id="PF11258"/>
    </source>
</evidence>
<dbReference type="AlphaFoldDB" id="A0A2H0TVW5"/>
<feature type="transmembrane region" description="Helical" evidence="1">
    <location>
        <begin position="16"/>
        <end position="35"/>
    </location>
</feature>
<dbReference type="EMBL" id="PFBY01000033">
    <property type="protein sequence ID" value="PIR76304.1"/>
    <property type="molecule type" value="Genomic_DNA"/>
</dbReference>
<dbReference type="Pfam" id="PF17479">
    <property type="entry name" value="DUF3048_C"/>
    <property type="match status" value="1"/>
</dbReference>
<evidence type="ECO:0000313" key="5">
    <source>
        <dbReference type="Proteomes" id="UP000231530"/>
    </source>
</evidence>
<dbReference type="InterPro" id="IPR035328">
    <property type="entry name" value="DUF3048_C"/>
</dbReference>
<feature type="domain" description="DUF3048" evidence="2">
    <location>
        <begin position="83"/>
        <end position="204"/>
    </location>
</feature>
<feature type="domain" description="DUF3048" evidence="3">
    <location>
        <begin position="240"/>
        <end position="353"/>
    </location>
</feature>
<evidence type="ECO:0008006" key="6">
    <source>
        <dbReference type="Google" id="ProtNLM"/>
    </source>
</evidence>
<evidence type="ECO:0000313" key="4">
    <source>
        <dbReference type="EMBL" id="PIR76304.1"/>
    </source>
</evidence>
<protein>
    <recommendedName>
        <fullName evidence="6">DUF3048 domain-containing protein</fullName>
    </recommendedName>
</protein>
<evidence type="ECO:0000259" key="3">
    <source>
        <dbReference type="Pfam" id="PF17479"/>
    </source>
</evidence>
<accession>A0A2H0TVW5</accession>
<organism evidence="4 5">
    <name type="scientific">Candidatus Magasanikbacteria bacterium CG10_big_fil_rev_8_21_14_0_10_42_10</name>
    <dbReference type="NCBI Taxonomy" id="1974649"/>
    <lineage>
        <taxon>Bacteria</taxon>
        <taxon>Candidatus Magasanikiibacteriota</taxon>
    </lineage>
</organism>
<dbReference type="InterPro" id="IPR021416">
    <property type="entry name" value="DUF3048_N"/>
</dbReference>
<sequence length="365" mass="41634">MKYIITWFQQTKRLDIVAGVCFLLGIGILLSIFFLSPKASSQEAQTVAVDTPALPQDPTPCTYTRTIDGVCVASIAEENPGLIGIMIENHYDARPLSGLVRASVVYEAPVEANFSRFLAIFPEDVDVKKVGPVRSARPYYLDWLSEYPGIMYMHVGGSPEALADIASYGIFDMNEFYHGWYYWRDTARLAPHNAYTSQALWSAALKDYREKHSTETNTPVRSWKFRAWDTCDVQCIHEITTTFAGKTYQATWRYNTSTEQYERFEFGDPVVDPQTHEHITTDTLIVQYVDTTVTDAVGRLAMDTLGKGEAIVFRNGFKVEGQWRKETRKDRTIFYDFDEEGHEIELKPGKIWIVVMNRDDGVSFE</sequence>
<evidence type="ECO:0000256" key="1">
    <source>
        <dbReference type="SAM" id="Phobius"/>
    </source>
</evidence>
<keyword evidence="1" id="KW-0812">Transmembrane</keyword>